<protein>
    <submittedName>
        <fullName evidence="3">Predicted protein</fullName>
    </submittedName>
</protein>
<dbReference type="Gene3D" id="2.10.25.10">
    <property type="entry name" value="Laminin"/>
    <property type="match status" value="1"/>
</dbReference>
<keyword evidence="2" id="KW-1133">Transmembrane helix</keyword>
<evidence type="ECO:0000256" key="1">
    <source>
        <dbReference type="SAM" id="MobiDB-lite"/>
    </source>
</evidence>
<keyword evidence="4" id="KW-1185">Reference proteome</keyword>
<reference evidence="3 4" key="1">
    <citation type="journal article" date="2010" name="Cell">
        <title>The genome of Naegleria gruberi illuminates early eukaryotic versatility.</title>
        <authorList>
            <person name="Fritz-Laylin L.K."/>
            <person name="Prochnik S.E."/>
            <person name="Ginger M.L."/>
            <person name="Dacks J.B."/>
            <person name="Carpenter M.L."/>
            <person name="Field M.C."/>
            <person name="Kuo A."/>
            <person name="Paredez A."/>
            <person name="Chapman J."/>
            <person name="Pham J."/>
            <person name="Shu S."/>
            <person name="Neupane R."/>
            <person name="Cipriano M."/>
            <person name="Mancuso J."/>
            <person name="Tu H."/>
            <person name="Salamov A."/>
            <person name="Lindquist E."/>
            <person name="Shapiro H."/>
            <person name="Lucas S."/>
            <person name="Grigoriev I.V."/>
            <person name="Cande W.Z."/>
            <person name="Fulton C."/>
            <person name="Rokhsar D.S."/>
            <person name="Dawson S.C."/>
        </authorList>
    </citation>
    <scope>NUCLEOTIDE SEQUENCE [LARGE SCALE GENOMIC DNA]</scope>
    <source>
        <strain evidence="3 4">NEG-M</strain>
    </source>
</reference>
<keyword evidence="2" id="KW-0812">Transmembrane</keyword>
<dbReference type="GeneID" id="8856372"/>
<dbReference type="Pfam" id="PF23106">
    <property type="entry name" value="EGF_Teneurin"/>
    <property type="match status" value="1"/>
</dbReference>
<dbReference type="RefSeq" id="XP_002668202.1">
    <property type="nucleotide sequence ID" value="XM_002668156.1"/>
</dbReference>
<evidence type="ECO:0000256" key="2">
    <source>
        <dbReference type="SAM" id="Phobius"/>
    </source>
</evidence>
<keyword evidence="2" id="KW-0472">Membrane</keyword>
<evidence type="ECO:0000313" key="3">
    <source>
        <dbReference type="EMBL" id="EFC35458.1"/>
    </source>
</evidence>
<dbReference type="AlphaFoldDB" id="D2W644"/>
<dbReference type="EMBL" id="GG739220">
    <property type="protein sequence ID" value="EFC35458.1"/>
    <property type="molecule type" value="Genomic_DNA"/>
</dbReference>
<proteinExistence type="predicted"/>
<sequence>MTTIFTFNCPKCQNDQNSNTFEYGFIDDFSKSNFPLSKTEELYQKLPMPNSGNKLDLYVKVIDPVTGSSSITIKQVTITLPVVKSLAEIKKLTASWNQIATLAPVGDYQRSVFNTATISRTMNLLFNSISSKRDLCNGNGQFKDGKCVCNSGFTTSNCRWTNEDFEFIQSLIRDLLNDFMGSSQIMTTAAESTNRNYITNLLFGLNSISQNSEYHSNQTANSSLFLLRDALASVQSSTAFVLSRGDLVNLQNIMNLQENLMALVSNEKLLETFELLGQVLLRNVLIGQTPFKFETNSYLTVLNKHFKNEMNGMKFESEMVNITLPLNISSFLKTNSIKSPIKYRWNIQKNTDTIAILKQPGKMISINSVVNSLQLDPSPQSYSKYLFDIEMKQYDSQATYVCANIGSASLETDCSISIKNNQIATCECSSLRYNLSILEYKSIETASTSSSSNSNIIVKKPATSNPLMWLLMLLVLIPLTALLIAVIIWFVVKKLGKDKNNTRNSHSYMQTQESSSTIELKHV</sequence>
<feature type="region of interest" description="Disordered" evidence="1">
    <location>
        <begin position="502"/>
        <end position="523"/>
    </location>
</feature>
<feature type="transmembrane region" description="Helical" evidence="2">
    <location>
        <begin position="467"/>
        <end position="492"/>
    </location>
</feature>
<dbReference type="Proteomes" id="UP000006671">
    <property type="component" value="Unassembled WGS sequence"/>
</dbReference>
<dbReference type="VEuPathDB" id="AmoebaDB:NAEGRDRAFT_54901"/>
<accession>D2W644</accession>
<dbReference type="KEGG" id="ngr:NAEGRDRAFT_54901"/>
<name>D2W644_NAEGR</name>
<evidence type="ECO:0000313" key="4">
    <source>
        <dbReference type="Proteomes" id="UP000006671"/>
    </source>
</evidence>
<organism evidence="4">
    <name type="scientific">Naegleria gruberi</name>
    <name type="common">Amoeba</name>
    <dbReference type="NCBI Taxonomy" id="5762"/>
    <lineage>
        <taxon>Eukaryota</taxon>
        <taxon>Discoba</taxon>
        <taxon>Heterolobosea</taxon>
        <taxon>Tetramitia</taxon>
        <taxon>Eutetramitia</taxon>
        <taxon>Vahlkampfiidae</taxon>
        <taxon>Naegleria</taxon>
    </lineage>
</organism>
<dbReference type="InParanoid" id="D2W644"/>
<gene>
    <name evidence="3" type="ORF">NAEGRDRAFT_54901</name>
</gene>
<dbReference type="OrthoDB" id="286301at2759"/>